<dbReference type="SFLD" id="SFLDG01278">
    <property type="entry name" value="biotin_synthase_like"/>
    <property type="match status" value="1"/>
</dbReference>
<evidence type="ECO:0000256" key="7">
    <source>
        <dbReference type="ARBA" id="ARBA00022714"/>
    </source>
</evidence>
<evidence type="ECO:0000256" key="8">
    <source>
        <dbReference type="ARBA" id="ARBA00022723"/>
    </source>
</evidence>
<dbReference type="EC" id="2.8.1.6" evidence="3 13"/>
<comment type="function">
    <text evidence="13">Catalyzes the conversion of dethiobiotin (DTB) to biotin by the insertion of a sulfur atom into dethiobiotin via a radical-based mechanism.</text>
</comment>
<feature type="binding site" evidence="13 14">
    <location>
        <position position="66"/>
    </location>
    <ligand>
        <name>[4Fe-4S] cluster</name>
        <dbReference type="ChEBI" id="CHEBI:49883"/>
        <note>4Fe-4S-S-AdoMet</note>
    </ligand>
</feature>
<dbReference type="InterPro" id="IPR002684">
    <property type="entry name" value="Biotin_synth/BioAB"/>
</dbReference>
<keyword evidence="10 13" id="KW-0408">Iron</keyword>
<dbReference type="InterPro" id="IPR010722">
    <property type="entry name" value="BATS_dom"/>
</dbReference>
<dbReference type="Pfam" id="PF04055">
    <property type="entry name" value="Radical_SAM"/>
    <property type="match status" value="1"/>
</dbReference>
<evidence type="ECO:0000256" key="2">
    <source>
        <dbReference type="ARBA" id="ARBA00010765"/>
    </source>
</evidence>
<dbReference type="STRING" id="45851.BHV86_07075"/>
<evidence type="ECO:0000256" key="14">
    <source>
        <dbReference type="PIRSR" id="PIRSR001619-1"/>
    </source>
</evidence>
<evidence type="ECO:0000256" key="6">
    <source>
        <dbReference type="ARBA" id="ARBA00022691"/>
    </source>
</evidence>
<dbReference type="InterPro" id="IPR024177">
    <property type="entry name" value="Biotin_synthase"/>
</dbReference>
<name>D4RWD9_9FIRM</name>
<dbReference type="AlphaFoldDB" id="D4RWD9"/>
<feature type="binding site" evidence="13 14">
    <location>
        <position position="198"/>
    </location>
    <ligand>
        <name>[2Fe-2S] cluster</name>
        <dbReference type="ChEBI" id="CHEBI:190135"/>
    </ligand>
</feature>
<dbReference type="InterPro" id="IPR007197">
    <property type="entry name" value="rSAM"/>
</dbReference>
<accession>D4RWD9</accession>
<comment type="cofactor">
    <cofactor evidence="14">
        <name>[2Fe-2S] cluster</name>
        <dbReference type="ChEBI" id="CHEBI:190135"/>
    </cofactor>
    <text evidence="14">Binds 1 [2Fe-2S] cluster. The cluster is coordinated with 3 cysteines and 1 arginine.</text>
</comment>
<evidence type="ECO:0000256" key="10">
    <source>
        <dbReference type="ARBA" id="ARBA00023004"/>
    </source>
</evidence>
<reference evidence="16 17" key="1">
    <citation type="submission" date="2010-02" db="EMBL/GenBank/DDBJ databases">
        <authorList>
            <person name="Weinstock G."/>
            <person name="Sodergren E."/>
            <person name="Clifton S."/>
            <person name="Fulton L."/>
            <person name="Fulton B."/>
            <person name="Courtney L."/>
            <person name="Fronick C."/>
            <person name="Harrison M."/>
            <person name="Strong C."/>
            <person name="Farmer C."/>
            <person name="Delahaunty K."/>
            <person name="Markovic C."/>
            <person name="Hall O."/>
            <person name="Minx P."/>
            <person name="Tomlinson C."/>
            <person name="Mitreva M."/>
            <person name="Nelson J."/>
            <person name="Hou S."/>
            <person name="Wollam A."/>
            <person name="Pepin K.H."/>
            <person name="Johnson M."/>
            <person name="Bhonagiri V."/>
            <person name="Zhang X."/>
            <person name="Suruliraj S."/>
            <person name="Warren W."/>
            <person name="Chinwalla A."/>
            <person name="Mardis E.R."/>
            <person name="Wilson R.K."/>
        </authorList>
    </citation>
    <scope>NUCLEOTIDE SEQUENCE [LARGE SCALE GENOMIC DNA]</scope>
    <source>
        <strain evidence="16 17">DSM 2876</strain>
    </source>
</reference>
<dbReference type="SFLD" id="SFLDS00029">
    <property type="entry name" value="Radical_SAM"/>
    <property type="match status" value="1"/>
</dbReference>
<dbReference type="GO" id="GO:0051537">
    <property type="term" value="F:2 iron, 2 sulfur cluster binding"/>
    <property type="evidence" value="ECO:0007669"/>
    <property type="project" value="UniProtKB-KW"/>
</dbReference>
<keyword evidence="4 13" id="KW-0004">4Fe-4S</keyword>
<dbReference type="EMBL" id="ABWN01000017">
    <property type="protein sequence ID" value="EFF69756.1"/>
    <property type="molecule type" value="Genomic_DNA"/>
</dbReference>
<gene>
    <name evidence="13 16" type="primary">bioB</name>
    <name evidence="16" type="ORF">BUTYVIB_00270</name>
</gene>
<evidence type="ECO:0000256" key="4">
    <source>
        <dbReference type="ARBA" id="ARBA00022485"/>
    </source>
</evidence>
<dbReference type="SMART" id="SM00729">
    <property type="entry name" value="Elp3"/>
    <property type="match status" value="1"/>
</dbReference>
<sequence length="319" mass="34961">MNVLELADKIINGKRLCEEDDVDFFTNCDLEELCLGADRIRKHYMGDRVDMCAVISGKGGRCPEDCKYCAQSVYNKTGCDVYGFIPEEEIVSACKEEEKEGVHRFSIVTAGRALAGEDFKKAIHAYKTMRKECNIGLCASMGFITREQLGELKEAGVTYYHHNIETSENYFPKICSTHTFSDKLATLKNVKEVGLKICSGGIIGMGETLKDRISMAFSLAKAGADSIPVNILMPVKGTPLADVETLSEPEILRSIAIFRYINPTADIRVAAGRKFFTDGGKKAFTSGASAVITGNMVTTSGSTTVSMDKKMFEELGRTI</sequence>
<dbReference type="HAMAP" id="MF_01694">
    <property type="entry name" value="BioB"/>
    <property type="match status" value="1"/>
</dbReference>
<feature type="binding site" evidence="13 14">
    <location>
        <position position="106"/>
    </location>
    <ligand>
        <name>[2Fe-2S] cluster</name>
        <dbReference type="ChEBI" id="CHEBI:190135"/>
    </ligand>
</feature>
<dbReference type="GO" id="GO:0051539">
    <property type="term" value="F:4 iron, 4 sulfur cluster binding"/>
    <property type="evidence" value="ECO:0007669"/>
    <property type="project" value="UniProtKB-KW"/>
</dbReference>
<evidence type="ECO:0000256" key="3">
    <source>
        <dbReference type="ARBA" id="ARBA00012236"/>
    </source>
</evidence>
<dbReference type="InterPro" id="IPR058240">
    <property type="entry name" value="rSAM_sf"/>
</dbReference>
<keyword evidence="17" id="KW-1185">Reference proteome</keyword>
<dbReference type="RefSeq" id="WP_005600960.1">
    <property type="nucleotide sequence ID" value="NZ_GG663519.1"/>
</dbReference>
<comment type="cofactor">
    <cofactor evidence="13 14">
        <name>[4Fe-4S] cluster</name>
        <dbReference type="ChEBI" id="CHEBI:49883"/>
    </cofactor>
    <text evidence="13 14">Binds 1 [4Fe-4S] cluster. The cluster is coordinated with 3 cysteines and an exchangeable S-adenosyl-L-methionine.</text>
</comment>
<dbReference type="Pfam" id="PF06968">
    <property type="entry name" value="BATS"/>
    <property type="match status" value="1"/>
</dbReference>
<dbReference type="InterPro" id="IPR013785">
    <property type="entry name" value="Aldolase_TIM"/>
</dbReference>
<evidence type="ECO:0000259" key="15">
    <source>
        <dbReference type="PROSITE" id="PS51918"/>
    </source>
</evidence>
<evidence type="ECO:0000313" key="16">
    <source>
        <dbReference type="EMBL" id="EFF69756.1"/>
    </source>
</evidence>
<evidence type="ECO:0000256" key="1">
    <source>
        <dbReference type="ARBA" id="ARBA00004942"/>
    </source>
</evidence>
<dbReference type="PANTHER" id="PTHR22976:SF2">
    <property type="entry name" value="BIOTIN SYNTHASE, MITOCHONDRIAL"/>
    <property type="match status" value="1"/>
</dbReference>
<keyword evidence="5 13" id="KW-0808">Transferase</keyword>
<dbReference type="PIRSF" id="PIRSF001619">
    <property type="entry name" value="Biotin_synth"/>
    <property type="match status" value="1"/>
</dbReference>
<dbReference type="CDD" id="cd01335">
    <property type="entry name" value="Radical_SAM"/>
    <property type="match status" value="1"/>
</dbReference>
<dbReference type="Gene3D" id="3.20.20.70">
    <property type="entry name" value="Aldolase class I"/>
    <property type="match status" value="1"/>
</dbReference>
<feature type="domain" description="Radical SAM core" evidence="15">
    <location>
        <begin position="45"/>
        <end position="273"/>
    </location>
</feature>
<comment type="catalytic activity">
    <reaction evidence="12 13">
        <text>(4R,5S)-dethiobiotin + (sulfur carrier)-SH + 2 reduced [2Fe-2S]-[ferredoxin] + 2 S-adenosyl-L-methionine = (sulfur carrier)-H + biotin + 2 5'-deoxyadenosine + 2 L-methionine + 2 oxidized [2Fe-2S]-[ferredoxin]</text>
        <dbReference type="Rhea" id="RHEA:22060"/>
        <dbReference type="Rhea" id="RHEA-COMP:10000"/>
        <dbReference type="Rhea" id="RHEA-COMP:10001"/>
        <dbReference type="Rhea" id="RHEA-COMP:14737"/>
        <dbReference type="Rhea" id="RHEA-COMP:14739"/>
        <dbReference type="ChEBI" id="CHEBI:17319"/>
        <dbReference type="ChEBI" id="CHEBI:29917"/>
        <dbReference type="ChEBI" id="CHEBI:33737"/>
        <dbReference type="ChEBI" id="CHEBI:33738"/>
        <dbReference type="ChEBI" id="CHEBI:57586"/>
        <dbReference type="ChEBI" id="CHEBI:57844"/>
        <dbReference type="ChEBI" id="CHEBI:59789"/>
        <dbReference type="ChEBI" id="CHEBI:64428"/>
        <dbReference type="ChEBI" id="CHEBI:149473"/>
        <dbReference type="EC" id="2.8.1.6"/>
    </reaction>
</comment>
<dbReference type="HOGENOM" id="CLU_033172_2_1_9"/>
<dbReference type="eggNOG" id="COG0502">
    <property type="taxonomic scope" value="Bacteria"/>
</dbReference>
<dbReference type="PANTHER" id="PTHR22976">
    <property type="entry name" value="BIOTIN SYNTHASE"/>
    <property type="match status" value="1"/>
</dbReference>
<keyword evidence="9 13" id="KW-0093">Biotin biosynthesis</keyword>
<organism evidence="16 17">
    <name type="scientific">Eshraghiella crossota DSM 2876</name>
    <dbReference type="NCBI Taxonomy" id="511680"/>
    <lineage>
        <taxon>Bacteria</taxon>
        <taxon>Bacillati</taxon>
        <taxon>Bacillota</taxon>
        <taxon>Clostridia</taxon>
        <taxon>Lachnospirales</taxon>
        <taxon>Lachnospiraceae</taxon>
        <taxon>Eshraghiella</taxon>
    </lineage>
</organism>
<feature type="binding site" evidence="13 14">
    <location>
        <position position="62"/>
    </location>
    <ligand>
        <name>[4Fe-4S] cluster</name>
        <dbReference type="ChEBI" id="CHEBI:49883"/>
        <note>4Fe-4S-S-AdoMet</note>
    </ligand>
</feature>
<dbReference type="NCBIfam" id="TIGR00433">
    <property type="entry name" value="bioB"/>
    <property type="match status" value="1"/>
</dbReference>
<comment type="caution">
    <text evidence="16">The sequence shown here is derived from an EMBL/GenBank/DDBJ whole genome shotgun (WGS) entry which is preliminary data.</text>
</comment>
<dbReference type="GO" id="GO:0009102">
    <property type="term" value="P:biotin biosynthetic process"/>
    <property type="evidence" value="ECO:0007669"/>
    <property type="project" value="UniProtKB-UniRule"/>
</dbReference>
<evidence type="ECO:0000256" key="9">
    <source>
        <dbReference type="ARBA" id="ARBA00022756"/>
    </source>
</evidence>
<keyword evidence="11 13" id="KW-0411">Iron-sulfur</keyword>
<dbReference type="GO" id="GO:0005506">
    <property type="term" value="F:iron ion binding"/>
    <property type="evidence" value="ECO:0007669"/>
    <property type="project" value="UniProtKB-UniRule"/>
</dbReference>
<dbReference type="InterPro" id="IPR006638">
    <property type="entry name" value="Elp3/MiaA/NifB-like_rSAM"/>
</dbReference>
<dbReference type="SMART" id="SM00876">
    <property type="entry name" value="BATS"/>
    <property type="match status" value="1"/>
</dbReference>
<feature type="binding site" evidence="13 14">
    <location>
        <position position="138"/>
    </location>
    <ligand>
        <name>[2Fe-2S] cluster</name>
        <dbReference type="ChEBI" id="CHEBI:190135"/>
    </ligand>
</feature>
<feature type="binding site" evidence="13 14">
    <location>
        <position position="268"/>
    </location>
    <ligand>
        <name>[2Fe-2S] cluster</name>
        <dbReference type="ChEBI" id="CHEBI:190135"/>
    </ligand>
</feature>
<protein>
    <recommendedName>
        <fullName evidence="3 13">Biotin synthase</fullName>
        <ecNumber evidence="3 13">2.8.1.6</ecNumber>
    </recommendedName>
</protein>
<feature type="binding site" evidence="13 14">
    <location>
        <position position="69"/>
    </location>
    <ligand>
        <name>[4Fe-4S] cluster</name>
        <dbReference type="ChEBI" id="CHEBI:49883"/>
        <note>4Fe-4S-S-AdoMet</note>
    </ligand>
</feature>
<keyword evidence="7 13" id="KW-0001">2Fe-2S</keyword>
<dbReference type="PROSITE" id="PS51918">
    <property type="entry name" value="RADICAL_SAM"/>
    <property type="match status" value="1"/>
</dbReference>
<comment type="similarity">
    <text evidence="2 13">Belongs to the radical SAM superfamily. Biotin synthase family.</text>
</comment>
<keyword evidence="8 13" id="KW-0479">Metal-binding</keyword>
<dbReference type="SFLD" id="SFLDG01060">
    <property type="entry name" value="BATS_domain_containing"/>
    <property type="match status" value="1"/>
</dbReference>
<comment type="subunit">
    <text evidence="13">Homodimer.</text>
</comment>
<dbReference type="GO" id="GO:0004076">
    <property type="term" value="F:biotin synthase activity"/>
    <property type="evidence" value="ECO:0007669"/>
    <property type="project" value="UniProtKB-UniRule"/>
</dbReference>
<dbReference type="Proteomes" id="UP000006238">
    <property type="component" value="Unassembled WGS sequence"/>
</dbReference>
<comment type="cofactor">
    <cofactor evidence="13">
        <name>[2Fe-2S] cluster</name>
        <dbReference type="ChEBI" id="CHEBI:190135"/>
    </cofactor>
    <text evidence="13">Binds 1 [2Fe-2S] cluster. The cluster is coordinated with 3 cysteines and 1 arginine.</text>
</comment>
<evidence type="ECO:0000313" key="17">
    <source>
        <dbReference type="Proteomes" id="UP000006238"/>
    </source>
</evidence>
<evidence type="ECO:0000256" key="13">
    <source>
        <dbReference type="HAMAP-Rule" id="MF_01694"/>
    </source>
</evidence>
<dbReference type="UniPathway" id="UPA00078">
    <property type="reaction ID" value="UER00162"/>
</dbReference>
<keyword evidence="6 13" id="KW-0949">S-adenosyl-L-methionine</keyword>
<proteinExistence type="inferred from homology"/>
<evidence type="ECO:0000256" key="5">
    <source>
        <dbReference type="ARBA" id="ARBA00022679"/>
    </source>
</evidence>
<dbReference type="GeneID" id="98918633"/>
<evidence type="ECO:0000256" key="12">
    <source>
        <dbReference type="ARBA" id="ARBA00051157"/>
    </source>
</evidence>
<evidence type="ECO:0000256" key="11">
    <source>
        <dbReference type="ARBA" id="ARBA00023014"/>
    </source>
</evidence>
<dbReference type="SUPFAM" id="SSF102114">
    <property type="entry name" value="Radical SAM enzymes"/>
    <property type="match status" value="1"/>
</dbReference>
<comment type="pathway">
    <text evidence="1 13">Cofactor biosynthesis; biotin biosynthesis; biotin from 7,8-diaminononanoate: step 2/2.</text>
</comment>